<proteinExistence type="predicted"/>
<dbReference type="EnsemblPlants" id="EMT11870">
    <property type="protein sequence ID" value="EMT11870"/>
    <property type="gene ID" value="F775_24509"/>
</dbReference>
<organism evidence="1">
    <name type="scientific">Aegilops tauschii</name>
    <name type="common">Tausch's goatgrass</name>
    <name type="synonym">Aegilops squarrosa</name>
    <dbReference type="NCBI Taxonomy" id="37682"/>
    <lineage>
        <taxon>Eukaryota</taxon>
        <taxon>Viridiplantae</taxon>
        <taxon>Streptophyta</taxon>
        <taxon>Embryophyta</taxon>
        <taxon>Tracheophyta</taxon>
        <taxon>Spermatophyta</taxon>
        <taxon>Magnoliopsida</taxon>
        <taxon>Liliopsida</taxon>
        <taxon>Poales</taxon>
        <taxon>Poaceae</taxon>
        <taxon>BOP clade</taxon>
        <taxon>Pooideae</taxon>
        <taxon>Triticodae</taxon>
        <taxon>Triticeae</taxon>
        <taxon>Triticinae</taxon>
        <taxon>Aegilops</taxon>
    </lineage>
</organism>
<evidence type="ECO:0000313" key="1">
    <source>
        <dbReference type="EnsemblPlants" id="EMT11870"/>
    </source>
</evidence>
<sequence length="72" mass="8449">MDGRSAIACFLVMLVFFKSTSADCQLVHIKLVYCTKSVCKVECSAQWQDMKVYEHWCNRFFVGTCYRKICYD</sequence>
<reference evidence="1" key="1">
    <citation type="submission" date="2015-06" db="UniProtKB">
        <authorList>
            <consortium name="EnsemblPlants"/>
        </authorList>
    </citation>
    <scope>IDENTIFICATION</scope>
</reference>
<dbReference type="AlphaFoldDB" id="M8BDX9"/>
<name>M8BDX9_AEGTA</name>
<protein>
    <submittedName>
        <fullName evidence="1">Uncharacterized protein</fullName>
    </submittedName>
</protein>
<accession>M8BDX9</accession>